<evidence type="ECO:0000259" key="2">
    <source>
        <dbReference type="PROSITE" id="PS50158"/>
    </source>
</evidence>
<dbReference type="GO" id="GO:0015074">
    <property type="term" value="P:DNA integration"/>
    <property type="evidence" value="ECO:0007669"/>
    <property type="project" value="InterPro"/>
</dbReference>
<dbReference type="GeneID" id="106165593"/>
<gene>
    <name evidence="5" type="primary">LOC106165593</name>
</gene>
<dbReference type="InterPro" id="IPR008042">
    <property type="entry name" value="Retrotrans_Pao"/>
</dbReference>
<keyword evidence="1" id="KW-0863">Zinc-finger</keyword>
<evidence type="ECO:0000259" key="3">
    <source>
        <dbReference type="PROSITE" id="PS50994"/>
    </source>
</evidence>
<dbReference type="Pfam" id="PF18701">
    <property type="entry name" value="DUF5641"/>
    <property type="match status" value="1"/>
</dbReference>
<keyword evidence="4" id="KW-1185">Reference proteome</keyword>
<name>A0A1S3IN25_LINAN</name>
<dbReference type="SUPFAM" id="SSF53098">
    <property type="entry name" value="Ribonuclease H-like"/>
    <property type="match status" value="1"/>
</dbReference>
<dbReference type="Pfam" id="PF17921">
    <property type="entry name" value="Integrase_H2C2"/>
    <property type="match status" value="1"/>
</dbReference>
<dbReference type="InParanoid" id="A0A1S3IN25"/>
<dbReference type="PANTHER" id="PTHR47331">
    <property type="entry name" value="PHD-TYPE DOMAIN-CONTAINING PROTEIN"/>
    <property type="match status" value="1"/>
</dbReference>
<dbReference type="SUPFAM" id="SSF57756">
    <property type="entry name" value="Retrovirus zinc finger-like domains"/>
    <property type="match status" value="1"/>
</dbReference>
<keyword evidence="1" id="KW-0479">Metal-binding</keyword>
<dbReference type="Proteomes" id="UP000085678">
    <property type="component" value="Unplaced"/>
</dbReference>
<feature type="domain" description="CCHC-type" evidence="2">
    <location>
        <begin position="121"/>
        <end position="136"/>
    </location>
</feature>
<dbReference type="InterPro" id="IPR036397">
    <property type="entry name" value="RNaseH_sf"/>
</dbReference>
<dbReference type="Gene3D" id="1.10.340.70">
    <property type="match status" value="1"/>
</dbReference>
<dbReference type="InterPro" id="IPR001878">
    <property type="entry name" value="Znf_CCHC"/>
</dbReference>
<organism evidence="4 5">
    <name type="scientific">Lingula anatina</name>
    <name type="common">Brachiopod</name>
    <name type="synonym">Lingula unguis</name>
    <dbReference type="NCBI Taxonomy" id="7574"/>
    <lineage>
        <taxon>Eukaryota</taxon>
        <taxon>Metazoa</taxon>
        <taxon>Spiralia</taxon>
        <taxon>Lophotrochozoa</taxon>
        <taxon>Brachiopoda</taxon>
        <taxon>Linguliformea</taxon>
        <taxon>Lingulata</taxon>
        <taxon>Lingulida</taxon>
        <taxon>Linguloidea</taxon>
        <taxon>Lingulidae</taxon>
        <taxon>Lingula</taxon>
    </lineage>
</organism>
<evidence type="ECO:0000313" key="4">
    <source>
        <dbReference type="Proteomes" id="UP000085678"/>
    </source>
</evidence>
<dbReference type="Pfam" id="PF05380">
    <property type="entry name" value="Peptidase_A17"/>
    <property type="match status" value="1"/>
</dbReference>
<dbReference type="InterPro" id="IPR043502">
    <property type="entry name" value="DNA/RNA_pol_sf"/>
</dbReference>
<proteinExistence type="predicted"/>
<sequence length="1472" mass="166628">MDNSHSLLAVVEKLPYHLRTRWLKENHSIKIKEKRNCRLTDLVNFISLAAEEASDPVFGKAVLTGIKKKTGSFAIVAGPTTPKVTEQCIKCKGNHFVTQCHSFKSLKIKDRHTLIQSKGLCLNCLKPGHYSRECPSTIRCTVDGCGKKHSKFLHFPTRNPSQSDQVVPGVPQPSNQGMPAVVPQISNFANSSEGKLALPIVPARVRSPNSNTYVDTYAMLDTGTNATYCTEELFKRLGATGNKRHIELTTISQERLQIETTVTTLLVSDVQDSKNPLKVPEVTVRPGLNIDLSGLANKGELRHWPHLSNLEIPEIRDVNKVHLLIGQDCADLLMPQEVRKGRPGEPYAVLTPLGWAINGPVNQSSHSARSSHFIQQRTELTGDLEKLWALEGANSEEVGMSVNDHKTLQIWDESKEIVDGHYSLDIPFKAKEPNLYDNRIMAERRLHSLRRRLEKDSSLKSKYTTEIHQLLEKGYAEQVPSEDLKRDDGKVWYLPHHPVLNPKKPDKCRIVFDCAATHKGTSLNDHVHQGPDLTNKLIGVLLRFRQEPVAFMADIESMFHQVKVNVKDRDVLRFLWWDNSGQIIPYRMTSHLFGGVWSPSCANYALKMVVKDNEGTGNQLAMETINNNFYVDDCLKSLADVNTAIAVAEEVKRLLAEKGFHLTKWVSNSPEFMKTIPKEDWGKSFGTQDLSGEKLPTERALGLLWNVGQDHFEFDAQIEDKPKTKRGVLSALSTIFDPMGYVSPCVLKARLLFQQLCRLNKGWDEGLTASLENQWSDWLSQLQYLNTFRIPRCLNPLDVKFKTAQLHHFSDASECAYGAISYLRLTTEDAVHVGILMAKSRLAPLKGSTVPRLELAGAVEAMRLDKLLRQELELTLEESVFWTDSTIVLWYLQNEEKRFQTYVANRVSRILAHSNPVQWRYVPTSQNPADDASRGMTAEELVSSSRWVHGPDFLKLSHSQWPQQPAFKCTELDKIAEVKRNPVVYSTKGDVDSTNTLLNYYSSWFKLKKAVAWMLRLKQILRKKPTTSGPLSAGELQASELAIVKYVQYSLNSTDTRPQLAKLRPVKSKAGLLRVGGRLNSADLDDDAKHQLILPHKHHVSRLIVEDCHVVTGHAGVERVLAETRQRYWILKGRKLVKRIVSQCIPCRKSRGKTEIQLMADLPKERVTPYEPPFTCVGVDYFGPFNVKRGRSEVKRYGCIFTCLAIRAIHIEVAHSLDTDSFINALERFIARRGAPRMIRSDNGTNFTGARAELRRALLQWNQGKIHNFLLKREIDWKFNPPGASHMGGVWERQIRSVRSVLAGVMKQQTMDDENLVTLLTVAEGIVNNRPITKLSDDVQDERPLSPSHLLVLRGGPTLPPGQFEAKDQYRKRWKQVQYLADIFWSRWLREYLPALQERQKWLKLTSNLKPGDLVMVCQDHTPRNQWPLGLVTGTRAGNDNIVRAVEVKTAHGIFERPITKICLLEASGEDQ</sequence>
<dbReference type="GO" id="GO:0008270">
    <property type="term" value="F:zinc ion binding"/>
    <property type="evidence" value="ECO:0007669"/>
    <property type="project" value="UniProtKB-KW"/>
</dbReference>
<keyword evidence="1" id="KW-0862">Zinc</keyword>
<dbReference type="PANTHER" id="PTHR47331:SF1">
    <property type="entry name" value="GAG-LIKE PROTEIN"/>
    <property type="match status" value="1"/>
</dbReference>
<dbReference type="KEGG" id="lak:106165593"/>
<dbReference type="InterPro" id="IPR036875">
    <property type="entry name" value="Znf_CCHC_sf"/>
</dbReference>
<dbReference type="CDD" id="cd01644">
    <property type="entry name" value="RT_pepA17"/>
    <property type="match status" value="1"/>
</dbReference>
<dbReference type="PROSITE" id="PS50158">
    <property type="entry name" value="ZF_CCHC"/>
    <property type="match status" value="1"/>
</dbReference>
<evidence type="ECO:0000313" key="5">
    <source>
        <dbReference type="RefSeq" id="XP_013399301.2"/>
    </source>
</evidence>
<dbReference type="InterPro" id="IPR041588">
    <property type="entry name" value="Integrase_H2C2"/>
</dbReference>
<evidence type="ECO:0000256" key="1">
    <source>
        <dbReference type="PROSITE-ProRule" id="PRU00047"/>
    </source>
</evidence>
<dbReference type="RefSeq" id="XP_013399301.2">
    <property type="nucleotide sequence ID" value="XM_013543847.2"/>
</dbReference>
<dbReference type="Gene3D" id="3.30.420.10">
    <property type="entry name" value="Ribonuclease H-like superfamily/Ribonuclease H"/>
    <property type="match status" value="1"/>
</dbReference>
<dbReference type="OrthoDB" id="10064286at2759"/>
<accession>A0A1S3IN25</accession>
<dbReference type="InterPro" id="IPR040676">
    <property type="entry name" value="DUF5641"/>
</dbReference>
<dbReference type="InterPro" id="IPR001584">
    <property type="entry name" value="Integrase_cat-core"/>
</dbReference>
<feature type="domain" description="Integrase catalytic" evidence="3">
    <location>
        <begin position="1168"/>
        <end position="1355"/>
    </location>
</feature>
<protein>
    <submittedName>
        <fullName evidence="5">Uncharacterized protein LOC106165593</fullName>
    </submittedName>
</protein>
<dbReference type="PROSITE" id="PS50994">
    <property type="entry name" value="INTEGRASE"/>
    <property type="match status" value="1"/>
</dbReference>
<reference evidence="5" key="1">
    <citation type="submission" date="2025-08" db="UniProtKB">
        <authorList>
            <consortium name="RefSeq"/>
        </authorList>
    </citation>
    <scope>IDENTIFICATION</scope>
    <source>
        <tissue evidence="5">Gonads</tissue>
    </source>
</reference>
<dbReference type="SUPFAM" id="SSF56672">
    <property type="entry name" value="DNA/RNA polymerases"/>
    <property type="match status" value="1"/>
</dbReference>
<dbReference type="InterPro" id="IPR012337">
    <property type="entry name" value="RNaseH-like_sf"/>
</dbReference>
<dbReference type="SMART" id="SM00343">
    <property type="entry name" value="ZnF_C2HC"/>
    <property type="match status" value="2"/>
</dbReference>
<dbReference type="GO" id="GO:0003676">
    <property type="term" value="F:nucleic acid binding"/>
    <property type="evidence" value="ECO:0007669"/>
    <property type="project" value="InterPro"/>
</dbReference>